<keyword evidence="1 2" id="KW-0808">Transferase</keyword>
<sequence>MHTQVFTYQQEFELESGEILPEFQLEYQTAGKINEDGSNIIWACHALTGNADVMDWWSGLFGDNKIFNPDEHFIICANVLGSCYGSTGPLSVNPRTNKPYYHSFPSITIRDMVNALDLLRVDLGISKIHTLIGGSLGGQQALEWAVKHPTLAENLIIVASNAKHSPWGIAFNETQRIAINADPTWKEERDDAGINGLIAARSIAMLSYRNYETYETTQMDDDEDKVNNFRASSYQQYQGEKLTKRFNAYSYWTLSKAMDSHNLGRNRGGLKEALKLIKSYTQVIGVNTDVLFPVSEQRFIARYVENVTYEEINSTYGHDGFLVEFNKLAKAIDAFFKQKNRKKLIYDTGC</sequence>
<organism evidence="5 6">
    <name type="scientific">Sediminitomix flava</name>
    <dbReference type="NCBI Taxonomy" id="379075"/>
    <lineage>
        <taxon>Bacteria</taxon>
        <taxon>Pseudomonadati</taxon>
        <taxon>Bacteroidota</taxon>
        <taxon>Cytophagia</taxon>
        <taxon>Cytophagales</taxon>
        <taxon>Flammeovirgaceae</taxon>
        <taxon>Sediminitomix</taxon>
    </lineage>
</organism>
<evidence type="ECO:0000256" key="3">
    <source>
        <dbReference type="PIRSR" id="PIRSR000443-1"/>
    </source>
</evidence>
<evidence type="ECO:0000313" key="5">
    <source>
        <dbReference type="EMBL" id="PWJ42510.1"/>
    </source>
</evidence>
<keyword evidence="6" id="KW-1185">Reference proteome</keyword>
<name>A0A315ZAX9_SEDFL</name>
<dbReference type="UniPathway" id="UPA00051">
    <property type="reaction ID" value="UER00074"/>
</dbReference>
<comment type="caution">
    <text evidence="5">The sequence shown here is derived from an EMBL/GenBank/DDBJ whole genome shotgun (WGS) entry which is preliminary data.</text>
</comment>
<dbReference type="InterPro" id="IPR000073">
    <property type="entry name" value="AB_hydrolase_1"/>
</dbReference>
<gene>
    <name evidence="2" type="primary">metXA</name>
    <name evidence="5" type="ORF">BC781_10251</name>
</gene>
<dbReference type="EC" id="2.3.1.31" evidence="2"/>
<comment type="function">
    <text evidence="2">Transfers an acetyl group from acetyl-CoA to L-homoserine, forming acetyl-L-homoserine.</text>
</comment>
<evidence type="ECO:0000256" key="1">
    <source>
        <dbReference type="ARBA" id="ARBA00022679"/>
    </source>
</evidence>
<comment type="similarity">
    <text evidence="2">Belongs to the AB hydrolase superfamily. MetX family.</text>
</comment>
<keyword evidence="2" id="KW-0486">Methionine biosynthesis</keyword>
<dbReference type="AlphaFoldDB" id="A0A315ZAX9"/>
<feature type="active site" evidence="2 3">
    <location>
        <position position="289"/>
    </location>
</feature>
<accession>A0A315ZAX9</accession>
<comment type="subunit">
    <text evidence="2">Homodimer.</text>
</comment>
<dbReference type="EMBL" id="QGDO01000002">
    <property type="protein sequence ID" value="PWJ42510.1"/>
    <property type="molecule type" value="Genomic_DNA"/>
</dbReference>
<dbReference type="HAMAP" id="MF_00296">
    <property type="entry name" value="MetX_acyltransf"/>
    <property type="match status" value="1"/>
</dbReference>
<dbReference type="Proteomes" id="UP000245535">
    <property type="component" value="Unassembled WGS sequence"/>
</dbReference>
<feature type="binding site" evidence="2">
    <location>
        <position position="319"/>
    </location>
    <ligand>
        <name>substrate</name>
    </ligand>
</feature>
<dbReference type="SUPFAM" id="SSF53474">
    <property type="entry name" value="alpha/beta-Hydrolases"/>
    <property type="match status" value="1"/>
</dbReference>
<dbReference type="RefSeq" id="WP_109616653.1">
    <property type="nucleotide sequence ID" value="NZ_QGDO01000002.1"/>
</dbReference>
<evidence type="ECO:0000256" key="2">
    <source>
        <dbReference type="HAMAP-Rule" id="MF_00296"/>
    </source>
</evidence>
<dbReference type="GO" id="GO:0005737">
    <property type="term" value="C:cytoplasm"/>
    <property type="evidence" value="ECO:0007669"/>
    <property type="project" value="UniProtKB-SubCell"/>
</dbReference>
<comment type="subcellular location">
    <subcellularLocation>
        <location evidence="2">Cytoplasm</location>
    </subcellularLocation>
</comment>
<keyword evidence="2" id="KW-0012">Acyltransferase</keyword>
<keyword evidence="2" id="KW-0963">Cytoplasm</keyword>
<evidence type="ECO:0000259" key="4">
    <source>
        <dbReference type="Pfam" id="PF00561"/>
    </source>
</evidence>
<keyword evidence="2" id="KW-0028">Amino-acid biosynthesis</keyword>
<dbReference type="GO" id="GO:0009092">
    <property type="term" value="P:homoserine metabolic process"/>
    <property type="evidence" value="ECO:0007669"/>
    <property type="project" value="TreeGrafter"/>
</dbReference>
<dbReference type="GO" id="GO:0009086">
    <property type="term" value="P:methionine biosynthetic process"/>
    <property type="evidence" value="ECO:0007669"/>
    <property type="project" value="UniProtKB-UniRule"/>
</dbReference>
<dbReference type="PANTHER" id="PTHR32268">
    <property type="entry name" value="HOMOSERINE O-ACETYLTRANSFERASE"/>
    <property type="match status" value="1"/>
</dbReference>
<dbReference type="GO" id="GO:0004414">
    <property type="term" value="F:homoserine O-acetyltransferase activity"/>
    <property type="evidence" value="ECO:0007669"/>
    <property type="project" value="UniProtKB-UniRule"/>
</dbReference>
<reference evidence="5 6" key="1">
    <citation type="submission" date="2018-03" db="EMBL/GenBank/DDBJ databases">
        <title>Genomic Encyclopedia of Archaeal and Bacterial Type Strains, Phase II (KMG-II): from individual species to whole genera.</title>
        <authorList>
            <person name="Goeker M."/>
        </authorList>
    </citation>
    <scope>NUCLEOTIDE SEQUENCE [LARGE SCALE GENOMIC DNA]</scope>
    <source>
        <strain evidence="5 6">DSM 28229</strain>
    </source>
</reference>
<feature type="active site" description="Nucleophile" evidence="2 3">
    <location>
        <position position="135"/>
    </location>
</feature>
<protein>
    <recommendedName>
        <fullName evidence="2">Homoserine O-acetyltransferase</fullName>
        <shortName evidence="2">HAT</shortName>
        <ecNumber evidence="2">2.3.1.31</ecNumber>
    </recommendedName>
    <alternativeName>
        <fullName evidence="2">Homoserine transacetylase</fullName>
        <shortName evidence="2">HTA</shortName>
    </alternativeName>
</protein>
<proteinExistence type="inferred from homology"/>
<dbReference type="InterPro" id="IPR029058">
    <property type="entry name" value="AB_hydrolase_fold"/>
</dbReference>
<dbReference type="Gene3D" id="3.40.50.1820">
    <property type="entry name" value="alpha/beta hydrolase"/>
    <property type="match status" value="1"/>
</dbReference>
<dbReference type="NCBIfam" id="TIGR01392">
    <property type="entry name" value="homoserO_Ac_trn"/>
    <property type="match status" value="1"/>
</dbReference>
<comment type="caution">
    <text evidence="2">Lacks conserved residue(s) required for the propagation of feature annotation.</text>
</comment>
<dbReference type="InterPro" id="IPR008220">
    <property type="entry name" value="HAT_MetX-like"/>
</dbReference>
<feature type="domain" description="AB hydrolase-1" evidence="4">
    <location>
        <begin position="44"/>
        <end position="324"/>
    </location>
</feature>
<dbReference type="PIRSF" id="PIRSF000443">
    <property type="entry name" value="Homoser_Ac_trans"/>
    <property type="match status" value="1"/>
</dbReference>
<dbReference type="PANTHER" id="PTHR32268:SF11">
    <property type="entry name" value="HOMOSERINE O-ACETYLTRANSFERASE"/>
    <property type="match status" value="1"/>
</dbReference>
<evidence type="ECO:0000313" key="6">
    <source>
        <dbReference type="Proteomes" id="UP000245535"/>
    </source>
</evidence>
<comment type="pathway">
    <text evidence="2">Amino-acid biosynthesis; L-methionine biosynthesis via de novo pathway; O-acetyl-L-homoserine from L-homoserine: step 1/1.</text>
</comment>
<feature type="active site" evidence="2 3">
    <location>
        <position position="318"/>
    </location>
</feature>
<dbReference type="Pfam" id="PF00561">
    <property type="entry name" value="Abhydrolase_1"/>
    <property type="match status" value="1"/>
</dbReference>
<dbReference type="NCBIfam" id="NF001209">
    <property type="entry name" value="PRK00175.1"/>
    <property type="match status" value="1"/>
</dbReference>
<feature type="binding site" evidence="2">
    <location>
        <position position="201"/>
    </location>
    <ligand>
        <name>substrate</name>
    </ligand>
</feature>
<dbReference type="OrthoDB" id="9800754at2"/>
<comment type="catalytic activity">
    <reaction evidence="2">
        <text>L-homoserine + acetyl-CoA = O-acetyl-L-homoserine + CoA</text>
        <dbReference type="Rhea" id="RHEA:13701"/>
        <dbReference type="ChEBI" id="CHEBI:57287"/>
        <dbReference type="ChEBI" id="CHEBI:57288"/>
        <dbReference type="ChEBI" id="CHEBI:57476"/>
        <dbReference type="ChEBI" id="CHEBI:57716"/>
        <dbReference type="EC" id="2.3.1.31"/>
    </reaction>
</comment>